<evidence type="ECO:0000256" key="1">
    <source>
        <dbReference type="SAM" id="MobiDB-lite"/>
    </source>
</evidence>
<dbReference type="AlphaFoldDB" id="A0A9X1YMR2"/>
<keyword evidence="3" id="KW-1185">Reference proteome</keyword>
<name>A0A9X1YMR2_9BURK</name>
<feature type="region of interest" description="Disordered" evidence="1">
    <location>
        <begin position="1"/>
        <end position="24"/>
    </location>
</feature>
<dbReference type="EMBL" id="JAJLJH010000001">
    <property type="protein sequence ID" value="MCK9684366.1"/>
    <property type="molecule type" value="Genomic_DNA"/>
</dbReference>
<comment type="caution">
    <text evidence="2">The sequence shown here is derived from an EMBL/GenBank/DDBJ whole genome shotgun (WGS) entry which is preliminary data.</text>
</comment>
<proteinExistence type="predicted"/>
<gene>
    <name evidence="2" type="ORF">LPC04_01445</name>
</gene>
<accession>A0A9X1YMR2</accession>
<evidence type="ECO:0000313" key="3">
    <source>
        <dbReference type="Proteomes" id="UP001139353"/>
    </source>
</evidence>
<evidence type="ECO:0000313" key="2">
    <source>
        <dbReference type="EMBL" id="MCK9684366.1"/>
    </source>
</evidence>
<organism evidence="2 3">
    <name type="scientific">Scleromatobacter humisilvae</name>
    <dbReference type="NCBI Taxonomy" id="2897159"/>
    <lineage>
        <taxon>Bacteria</taxon>
        <taxon>Pseudomonadati</taxon>
        <taxon>Pseudomonadota</taxon>
        <taxon>Betaproteobacteria</taxon>
        <taxon>Burkholderiales</taxon>
        <taxon>Sphaerotilaceae</taxon>
        <taxon>Scleromatobacter</taxon>
    </lineage>
</organism>
<dbReference type="Proteomes" id="UP001139353">
    <property type="component" value="Unassembled WGS sequence"/>
</dbReference>
<protein>
    <submittedName>
        <fullName evidence="2">Uncharacterized protein</fullName>
    </submittedName>
</protein>
<sequence length="112" mass="10624">MSSATRIVVSPPPGAVRARATHARPAVPTRAPLGAFASTLLGTVAGLVTGAVFVAGAPAVGRTPTADAAPAAMRGAAAGQARGEAAASVSAILTPAIDAGVVPAPDPEGARP</sequence>
<reference evidence="2" key="1">
    <citation type="submission" date="2021-11" db="EMBL/GenBank/DDBJ databases">
        <title>BS-T2-15 a new species belonging to the Comamonadaceae family isolated from the soil of a French oak forest.</title>
        <authorList>
            <person name="Mieszkin S."/>
            <person name="Alain K."/>
        </authorList>
    </citation>
    <scope>NUCLEOTIDE SEQUENCE</scope>
    <source>
        <strain evidence="2">BS-T2-15</strain>
    </source>
</reference>
<dbReference type="RefSeq" id="WP_275680398.1">
    <property type="nucleotide sequence ID" value="NZ_JAJLJH010000001.1"/>
</dbReference>